<dbReference type="InterPro" id="IPR035680">
    <property type="entry name" value="Clx_II_MBL"/>
</dbReference>
<keyword evidence="5" id="KW-0862">Zinc</keyword>
<evidence type="ECO:0000259" key="6">
    <source>
        <dbReference type="SMART" id="SM00849"/>
    </source>
</evidence>
<dbReference type="SMART" id="SM00849">
    <property type="entry name" value="Lactamase_B"/>
    <property type="match status" value="1"/>
</dbReference>
<proteinExistence type="inferred from homology"/>
<evidence type="ECO:0000256" key="5">
    <source>
        <dbReference type="ARBA" id="ARBA00022833"/>
    </source>
</evidence>
<name>A8ZUX4_DESOH</name>
<reference evidence="7 8" key="1">
    <citation type="submission" date="2007-10" db="EMBL/GenBank/DDBJ databases">
        <title>Complete sequence of Desulfococcus oleovorans Hxd3.</title>
        <authorList>
            <consortium name="US DOE Joint Genome Institute"/>
            <person name="Copeland A."/>
            <person name="Lucas S."/>
            <person name="Lapidus A."/>
            <person name="Barry K."/>
            <person name="Glavina del Rio T."/>
            <person name="Dalin E."/>
            <person name="Tice H."/>
            <person name="Pitluck S."/>
            <person name="Kiss H."/>
            <person name="Brettin T."/>
            <person name="Bruce D."/>
            <person name="Detter J.C."/>
            <person name="Han C."/>
            <person name="Schmutz J."/>
            <person name="Larimer F."/>
            <person name="Land M."/>
            <person name="Hauser L."/>
            <person name="Kyrpides N."/>
            <person name="Kim E."/>
            <person name="Wawrik B."/>
            <person name="Richardson P."/>
        </authorList>
    </citation>
    <scope>NUCLEOTIDE SEQUENCE [LARGE SCALE GENOMIC DNA]</scope>
    <source>
        <strain evidence="8">DSM 6200 / JCM 39069 / Hxd3</strain>
    </source>
</reference>
<dbReference type="PANTHER" id="PTHR43705:SF1">
    <property type="entry name" value="HYDROXYACYLGLUTATHIONE HYDROLASE GLOB"/>
    <property type="match status" value="1"/>
</dbReference>
<dbReference type="InterPro" id="IPR036866">
    <property type="entry name" value="RibonucZ/Hydroxyglut_hydro"/>
</dbReference>
<dbReference type="STRING" id="96561.Dole_2260"/>
<dbReference type="Proteomes" id="UP000008561">
    <property type="component" value="Chromosome"/>
</dbReference>
<dbReference type="SUPFAM" id="SSF56281">
    <property type="entry name" value="Metallo-hydrolase/oxidoreductase"/>
    <property type="match status" value="1"/>
</dbReference>
<dbReference type="KEGG" id="dol:Dole_2260"/>
<dbReference type="GO" id="GO:0046872">
    <property type="term" value="F:metal ion binding"/>
    <property type="evidence" value="ECO:0007669"/>
    <property type="project" value="UniProtKB-KW"/>
</dbReference>
<organism evidence="7 8">
    <name type="scientific">Desulfosudis oleivorans (strain DSM 6200 / JCM 39069 / Hxd3)</name>
    <name type="common">Desulfococcus oleovorans</name>
    <dbReference type="NCBI Taxonomy" id="96561"/>
    <lineage>
        <taxon>Bacteria</taxon>
        <taxon>Pseudomonadati</taxon>
        <taxon>Thermodesulfobacteriota</taxon>
        <taxon>Desulfobacteria</taxon>
        <taxon>Desulfobacterales</taxon>
        <taxon>Desulfosudaceae</taxon>
        <taxon>Desulfosudis</taxon>
    </lineage>
</organism>
<evidence type="ECO:0000256" key="4">
    <source>
        <dbReference type="ARBA" id="ARBA00022801"/>
    </source>
</evidence>
<keyword evidence="4" id="KW-0378">Hydrolase</keyword>
<comment type="similarity">
    <text evidence="2">Belongs to the metallo-beta-lactamase superfamily. Glyoxalase II family.</text>
</comment>
<dbReference type="Pfam" id="PF00753">
    <property type="entry name" value="Lactamase_B"/>
    <property type="match status" value="2"/>
</dbReference>
<accession>A8ZUX4</accession>
<protein>
    <submittedName>
        <fullName evidence="7">Beta-lactamase domain protein</fullName>
    </submittedName>
</protein>
<evidence type="ECO:0000256" key="3">
    <source>
        <dbReference type="ARBA" id="ARBA00022723"/>
    </source>
</evidence>
<dbReference type="AlphaFoldDB" id="A8ZUX4"/>
<keyword evidence="3" id="KW-0479">Metal-binding</keyword>
<gene>
    <name evidence="7" type="ordered locus">Dole_2260</name>
</gene>
<dbReference type="Gene3D" id="3.60.15.10">
    <property type="entry name" value="Ribonuclease Z/Hydroxyacylglutathione hydrolase-like"/>
    <property type="match status" value="1"/>
</dbReference>
<sequence length="234" mass="25595">MNLCQFRYSDDNLGYLIAGTRHAIAIDGGAVQEMLAFLDTHGLTLTAVTNTHTHPDHTSGNSALVQATGAALVEIPQLLQTGRLELEGATIEVHHTPGHSADSVVFHFDDVLIAGDTLFIGKPGRCFTGDPASFLKTIQWILTLPDNTRVYPGHDYVHEYVSDLAAIEPNNPEIARCLAAYDPGHVVSFLARERRLNPALRLNDPVVIDLLKARGLAHATEQERWISVLSLIHK</sequence>
<dbReference type="OrthoDB" id="9802248at2"/>
<evidence type="ECO:0000256" key="1">
    <source>
        <dbReference type="ARBA" id="ARBA00001947"/>
    </source>
</evidence>
<evidence type="ECO:0000256" key="2">
    <source>
        <dbReference type="ARBA" id="ARBA00006759"/>
    </source>
</evidence>
<dbReference type="EMBL" id="CP000859">
    <property type="protein sequence ID" value="ABW68064.1"/>
    <property type="molecule type" value="Genomic_DNA"/>
</dbReference>
<dbReference type="InterPro" id="IPR001279">
    <property type="entry name" value="Metallo-B-lactamas"/>
</dbReference>
<evidence type="ECO:0000313" key="8">
    <source>
        <dbReference type="Proteomes" id="UP000008561"/>
    </source>
</evidence>
<feature type="domain" description="Metallo-beta-lactamase" evidence="6">
    <location>
        <begin position="11"/>
        <end position="154"/>
    </location>
</feature>
<dbReference type="HOGENOM" id="CLU_030571_4_1_7"/>
<dbReference type="RefSeq" id="WP_012175676.1">
    <property type="nucleotide sequence ID" value="NC_009943.1"/>
</dbReference>
<comment type="cofactor">
    <cofactor evidence="1">
        <name>Zn(2+)</name>
        <dbReference type="ChEBI" id="CHEBI:29105"/>
    </cofactor>
</comment>
<dbReference type="eggNOG" id="COG0491">
    <property type="taxonomic scope" value="Bacteria"/>
</dbReference>
<keyword evidence="8" id="KW-1185">Reference proteome</keyword>
<dbReference type="PANTHER" id="PTHR43705">
    <property type="entry name" value="HYDROXYACYLGLUTATHIONE HYDROLASE"/>
    <property type="match status" value="1"/>
</dbReference>
<dbReference type="CDD" id="cd07723">
    <property type="entry name" value="hydroxyacylglutathione_hydrolase_MBL-fold"/>
    <property type="match status" value="1"/>
</dbReference>
<dbReference type="GO" id="GO:0016787">
    <property type="term" value="F:hydrolase activity"/>
    <property type="evidence" value="ECO:0007669"/>
    <property type="project" value="UniProtKB-KW"/>
</dbReference>
<evidence type="ECO:0000313" key="7">
    <source>
        <dbReference type="EMBL" id="ABW68064.1"/>
    </source>
</evidence>
<dbReference type="InterPro" id="IPR050110">
    <property type="entry name" value="Glyoxalase_II_hydrolase"/>
</dbReference>